<comment type="caution">
    <text evidence="1">The sequence shown here is derived from an EMBL/GenBank/DDBJ whole genome shotgun (WGS) entry which is preliminary data.</text>
</comment>
<reference evidence="1 2" key="1">
    <citation type="submission" date="2020-07" db="EMBL/GenBank/DDBJ databases">
        <title>A new beta-1,3-glucan-decomposing anaerobic bacterium isolated from anoxic soil subjected to biological soil disinfestation.</title>
        <authorList>
            <person name="Ueki A."/>
            <person name="Tonouchi A."/>
        </authorList>
    </citation>
    <scope>NUCLEOTIDE SEQUENCE [LARGE SCALE GENOMIC DNA]</scope>
    <source>
        <strain evidence="1 2">TW1</strain>
    </source>
</reference>
<dbReference type="Proteomes" id="UP000580568">
    <property type="component" value="Unassembled WGS sequence"/>
</dbReference>
<proteinExistence type="predicted"/>
<accession>A0A6V8SF10</accession>
<dbReference type="AlphaFoldDB" id="A0A6V8SF10"/>
<keyword evidence="2" id="KW-1185">Reference proteome</keyword>
<dbReference type="EMBL" id="BLZR01000001">
    <property type="protein sequence ID" value="GFP75799.1"/>
    <property type="molecule type" value="Genomic_DNA"/>
</dbReference>
<evidence type="ECO:0000313" key="2">
    <source>
        <dbReference type="Proteomes" id="UP000580568"/>
    </source>
</evidence>
<evidence type="ECO:0000313" key="1">
    <source>
        <dbReference type="EMBL" id="GFP75799.1"/>
    </source>
</evidence>
<name>A0A6V8SF10_9CLOT</name>
<organism evidence="1 2">
    <name type="scientific">Clostridium fungisolvens</name>
    <dbReference type="NCBI Taxonomy" id="1604897"/>
    <lineage>
        <taxon>Bacteria</taxon>
        <taxon>Bacillati</taxon>
        <taxon>Bacillota</taxon>
        <taxon>Clostridia</taxon>
        <taxon>Eubacteriales</taxon>
        <taxon>Clostridiaceae</taxon>
        <taxon>Clostridium</taxon>
    </lineage>
</organism>
<dbReference type="RefSeq" id="WP_183277272.1">
    <property type="nucleotide sequence ID" value="NZ_BLZR01000001.1"/>
</dbReference>
<gene>
    <name evidence="1" type="ORF">bsdtw1_01891</name>
</gene>
<protein>
    <submittedName>
        <fullName evidence="1">Uncharacterized protein</fullName>
    </submittedName>
</protein>
<sequence>MKFNENDLKELLSEWQDVLRLRDWDIQYEFVEKDWRKSGDVKINSEDKKAILLINNFNPKATNLEELVIHELLHIKLWGMDQMIEELIYEVFGKDMQDSKLNFVYTQFMKLLENTTEDLTKGYVTLGAKNKELSFGKLKKEVDEEVGI</sequence>